<accession>A0ABQ9I5W9</accession>
<comment type="caution">
    <text evidence="1">The sequence shown here is derived from an EMBL/GenBank/DDBJ whole genome shotgun (WGS) entry which is preliminary data.</text>
</comment>
<evidence type="ECO:0000313" key="2">
    <source>
        <dbReference type="Proteomes" id="UP001159363"/>
    </source>
</evidence>
<protein>
    <submittedName>
        <fullName evidence="1">Uncharacterized protein</fullName>
    </submittedName>
</protein>
<dbReference type="EMBL" id="JARBHB010000002">
    <property type="protein sequence ID" value="KAJ8892025.1"/>
    <property type="molecule type" value="Genomic_DNA"/>
</dbReference>
<keyword evidence="2" id="KW-1185">Reference proteome</keyword>
<reference evidence="1 2" key="1">
    <citation type="submission" date="2023-02" db="EMBL/GenBank/DDBJ databases">
        <title>LHISI_Scaffold_Assembly.</title>
        <authorList>
            <person name="Stuart O.P."/>
            <person name="Cleave R."/>
            <person name="Magrath M.J.L."/>
            <person name="Mikheyev A.S."/>
        </authorList>
    </citation>
    <scope>NUCLEOTIDE SEQUENCE [LARGE SCALE GENOMIC DNA]</scope>
    <source>
        <strain evidence="1">Daus_M_001</strain>
        <tissue evidence="1">Leg muscle</tissue>
    </source>
</reference>
<gene>
    <name evidence="1" type="ORF">PR048_004590</name>
</gene>
<organism evidence="1 2">
    <name type="scientific">Dryococelus australis</name>
    <dbReference type="NCBI Taxonomy" id="614101"/>
    <lineage>
        <taxon>Eukaryota</taxon>
        <taxon>Metazoa</taxon>
        <taxon>Ecdysozoa</taxon>
        <taxon>Arthropoda</taxon>
        <taxon>Hexapoda</taxon>
        <taxon>Insecta</taxon>
        <taxon>Pterygota</taxon>
        <taxon>Neoptera</taxon>
        <taxon>Polyneoptera</taxon>
        <taxon>Phasmatodea</taxon>
        <taxon>Verophasmatodea</taxon>
        <taxon>Anareolatae</taxon>
        <taxon>Phasmatidae</taxon>
        <taxon>Eurycanthinae</taxon>
        <taxon>Dryococelus</taxon>
    </lineage>
</organism>
<evidence type="ECO:0000313" key="1">
    <source>
        <dbReference type="EMBL" id="KAJ8892025.1"/>
    </source>
</evidence>
<dbReference type="Proteomes" id="UP001159363">
    <property type="component" value="Chromosome 2"/>
</dbReference>
<sequence>MHNDAILIAVIARISCKTHPLGRPALQQRDDLVKGLKLLGVDGDWSRESLDRPRWRQLLKVARCIEGL</sequence>
<proteinExistence type="predicted"/>
<name>A0ABQ9I5W9_9NEOP</name>